<accession>A0A229RUV0</accession>
<protein>
    <submittedName>
        <fullName evidence="2">Transcriptional regulator</fullName>
    </submittedName>
</protein>
<dbReference type="Proteomes" id="UP000215223">
    <property type="component" value="Unassembled WGS sequence"/>
</dbReference>
<evidence type="ECO:0000313" key="3">
    <source>
        <dbReference type="Proteomes" id="UP000215223"/>
    </source>
</evidence>
<dbReference type="AlphaFoldDB" id="A0A229RUV0"/>
<reference evidence="2 3" key="1">
    <citation type="submission" date="2017-07" db="EMBL/GenBank/DDBJ databases">
        <title>Amycolatopsis thailandensis Genome sequencing and assembly.</title>
        <authorList>
            <person name="Kaur N."/>
            <person name="Mayilraj S."/>
        </authorList>
    </citation>
    <scope>NUCLEOTIDE SEQUENCE [LARGE SCALE GENOMIC DNA]</scope>
    <source>
        <strain evidence="2 3">JCM 16380</strain>
    </source>
</reference>
<feature type="domain" description="HTH cro/C1-type" evidence="1">
    <location>
        <begin position="12"/>
        <end position="67"/>
    </location>
</feature>
<dbReference type="CDD" id="cd00093">
    <property type="entry name" value="HTH_XRE"/>
    <property type="match status" value="1"/>
</dbReference>
<proteinExistence type="predicted"/>
<dbReference type="InterPro" id="IPR010982">
    <property type="entry name" value="Lambda_DNA-bd_dom_sf"/>
</dbReference>
<organism evidence="2 3">
    <name type="scientific">Amycolatopsis thailandensis</name>
    <dbReference type="NCBI Taxonomy" id="589330"/>
    <lineage>
        <taxon>Bacteria</taxon>
        <taxon>Bacillati</taxon>
        <taxon>Actinomycetota</taxon>
        <taxon>Actinomycetes</taxon>
        <taxon>Pseudonocardiales</taxon>
        <taxon>Pseudonocardiaceae</taxon>
        <taxon>Amycolatopsis</taxon>
    </lineage>
</organism>
<dbReference type="RefSeq" id="WP_093936932.1">
    <property type="nucleotide sequence ID" value="NZ_NMQT01000102.1"/>
</dbReference>
<dbReference type="InterPro" id="IPR001387">
    <property type="entry name" value="Cro/C1-type_HTH"/>
</dbReference>
<evidence type="ECO:0000259" key="1">
    <source>
        <dbReference type="PROSITE" id="PS50943"/>
    </source>
</evidence>
<comment type="caution">
    <text evidence="2">The sequence shown here is derived from an EMBL/GenBank/DDBJ whole genome shotgun (WGS) entry which is preliminary data.</text>
</comment>
<evidence type="ECO:0000313" key="2">
    <source>
        <dbReference type="EMBL" id="OXM50271.1"/>
    </source>
</evidence>
<dbReference type="OrthoDB" id="3504495at2"/>
<dbReference type="Gene3D" id="1.10.260.40">
    <property type="entry name" value="lambda repressor-like DNA-binding domains"/>
    <property type="match status" value="1"/>
</dbReference>
<gene>
    <name evidence="2" type="ORF">CFP71_27960</name>
</gene>
<name>A0A229RUV0_9PSEU</name>
<sequence>MTEDQRKVGAAIVAKRHELGLSQKAFGELIGKSESWVSQVERGTHTLDRLSELLRISEALEIPISDLTPSFVTAAPNKPLAVSELAMALILSSGLRFGLRRPGDPKPRTRQDPAALIDQAAQAWELVHGSSYEALAERLLDLLPDLETAVRADDRAPTQALHEALATAYHAAAAVLSKLDESAAAWVAADRALGAAERAGDPMLVAAGAFRLTLAFQSARSLDLAQATAQSADDALTGFDAADPVVVSLRGALNLQLAVIASRRDDAERAYGHLDLARGLAERNGTDRNDHGTEFGPANVGVHEVSIALALGDAGRARRVGDALDATSLSPERRARLLIDLARAHAQARTLAKVVAALTEADDLAPQQVRAHPAVRALLRDLGETAAATEDEGFAELKRRLSTTPIE</sequence>
<dbReference type="SUPFAM" id="SSF47413">
    <property type="entry name" value="lambda repressor-like DNA-binding domains"/>
    <property type="match status" value="1"/>
</dbReference>
<dbReference type="GO" id="GO:0003677">
    <property type="term" value="F:DNA binding"/>
    <property type="evidence" value="ECO:0007669"/>
    <property type="project" value="InterPro"/>
</dbReference>
<dbReference type="Pfam" id="PF13560">
    <property type="entry name" value="HTH_31"/>
    <property type="match status" value="1"/>
</dbReference>
<keyword evidence="3" id="KW-1185">Reference proteome</keyword>
<dbReference type="PROSITE" id="PS50943">
    <property type="entry name" value="HTH_CROC1"/>
    <property type="match status" value="1"/>
</dbReference>
<dbReference type="SMART" id="SM00530">
    <property type="entry name" value="HTH_XRE"/>
    <property type="match status" value="1"/>
</dbReference>
<dbReference type="EMBL" id="NMQT01000102">
    <property type="protein sequence ID" value="OXM50271.1"/>
    <property type="molecule type" value="Genomic_DNA"/>
</dbReference>